<name>A0ABW1S6V2_9PROT</name>
<evidence type="ECO:0000313" key="2">
    <source>
        <dbReference type="Proteomes" id="UP001596303"/>
    </source>
</evidence>
<keyword evidence="2" id="KW-1185">Reference proteome</keyword>
<evidence type="ECO:0000313" key="1">
    <source>
        <dbReference type="EMBL" id="MFC6197263.1"/>
    </source>
</evidence>
<dbReference type="RefSeq" id="WP_377375899.1">
    <property type="nucleotide sequence ID" value="NZ_JBHSSW010000004.1"/>
</dbReference>
<comment type="caution">
    <text evidence="1">The sequence shown here is derived from an EMBL/GenBank/DDBJ whole genome shotgun (WGS) entry which is preliminary data.</text>
</comment>
<gene>
    <name evidence="1" type="ORF">ACFQDM_04195</name>
</gene>
<accession>A0ABW1S6V2</accession>
<reference evidence="2" key="1">
    <citation type="journal article" date="2019" name="Int. J. Syst. Evol. Microbiol.">
        <title>The Global Catalogue of Microorganisms (GCM) 10K type strain sequencing project: providing services to taxonomists for standard genome sequencing and annotation.</title>
        <authorList>
            <consortium name="The Broad Institute Genomics Platform"/>
            <consortium name="The Broad Institute Genome Sequencing Center for Infectious Disease"/>
            <person name="Wu L."/>
            <person name="Ma J."/>
        </authorList>
    </citation>
    <scope>NUCLEOTIDE SEQUENCE [LARGE SCALE GENOMIC DNA]</scope>
    <source>
        <strain evidence="2">CGMCC-1.15741</strain>
    </source>
</reference>
<organism evidence="1 2">
    <name type="scientific">Ponticaulis profundi</name>
    <dbReference type="NCBI Taxonomy" id="2665222"/>
    <lineage>
        <taxon>Bacteria</taxon>
        <taxon>Pseudomonadati</taxon>
        <taxon>Pseudomonadota</taxon>
        <taxon>Alphaproteobacteria</taxon>
        <taxon>Hyphomonadales</taxon>
        <taxon>Hyphomonadaceae</taxon>
        <taxon>Ponticaulis</taxon>
    </lineage>
</organism>
<proteinExistence type="predicted"/>
<dbReference type="EMBL" id="JBHSSW010000004">
    <property type="protein sequence ID" value="MFC6197263.1"/>
    <property type="molecule type" value="Genomic_DNA"/>
</dbReference>
<protein>
    <submittedName>
        <fullName evidence="1">Uncharacterized protein</fullName>
    </submittedName>
</protein>
<dbReference type="Proteomes" id="UP001596303">
    <property type="component" value="Unassembled WGS sequence"/>
</dbReference>
<sequence length="125" mass="14449">MQLKQIVLRLARNPGFPEGDHDQGYVIVAPLDNDARLDTEAWRDVKKHCTVRRFHTDDSLKADGFLTHRGSNWYFHYDEESEGPDEPLYKLADHQILHGSYVTIAHGDDEDALTYQIDDIRNVEV</sequence>